<keyword evidence="1" id="KW-0489">Methyltransferase</keyword>
<protein>
    <recommendedName>
        <fullName evidence="6">S-adenosyl-L-methionine-dependent methyltransferase</fullName>
    </recommendedName>
</protein>
<evidence type="ECO:0000256" key="1">
    <source>
        <dbReference type="ARBA" id="ARBA00022603"/>
    </source>
</evidence>
<dbReference type="PANTHER" id="PTHR43591:SF24">
    <property type="entry name" value="2-METHOXY-6-POLYPRENYL-1,4-BENZOQUINOL METHYLASE, MITOCHONDRIAL"/>
    <property type="match status" value="1"/>
</dbReference>
<dbReference type="CDD" id="cd02440">
    <property type="entry name" value="AdoMet_MTases"/>
    <property type="match status" value="1"/>
</dbReference>
<evidence type="ECO:0008006" key="6">
    <source>
        <dbReference type="Google" id="ProtNLM"/>
    </source>
</evidence>
<dbReference type="GO" id="GO:0032259">
    <property type="term" value="P:methylation"/>
    <property type="evidence" value="ECO:0007669"/>
    <property type="project" value="UniProtKB-KW"/>
</dbReference>
<dbReference type="PANTHER" id="PTHR43591">
    <property type="entry name" value="METHYLTRANSFERASE"/>
    <property type="match status" value="1"/>
</dbReference>
<gene>
    <name evidence="4" type="ORF">M378DRAFT_68512</name>
</gene>
<dbReference type="InParanoid" id="A0A0C2XL33"/>
<keyword evidence="5" id="KW-1185">Reference proteome</keyword>
<keyword evidence="2" id="KW-0808">Transferase</keyword>
<organism evidence="4 5">
    <name type="scientific">Amanita muscaria (strain Koide BX008)</name>
    <dbReference type="NCBI Taxonomy" id="946122"/>
    <lineage>
        <taxon>Eukaryota</taxon>
        <taxon>Fungi</taxon>
        <taxon>Dikarya</taxon>
        <taxon>Basidiomycota</taxon>
        <taxon>Agaricomycotina</taxon>
        <taxon>Agaricomycetes</taxon>
        <taxon>Agaricomycetidae</taxon>
        <taxon>Agaricales</taxon>
        <taxon>Pluteineae</taxon>
        <taxon>Amanitaceae</taxon>
        <taxon>Amanita</taxon>
    </lineage>
</organism>
<dbReference type="Proteomes" id="UP000054549">
    <property type="component" value="Unassembled WGS sequence"/>
</dbReference>
<reference evidence="4 5" key="1">
    <citation type="submission" date="2014-04" db="EMBL/GenBank/DDBJ databases">
        <title>Evolutionary Origins and Diversification of the Mycorrhizal Mutualists.</title>
        <authorList>
            <consortium name="DOE Joint Genome Institute"/>
            <consortium name="Mycorrhizal Genomics Consortium"/>
            <person name="Kohler A."/>
            <person name="Kuo A."/>
            <person name="Nagy L.G."/>
            <person name="Floudas D."/>
            <person name="Copeland A."/>
            <person name="Barry K.W."/>
            <person name="Cichocki N."/>
            <person name="Veneault-Fourrey C."/>
            <person name="LaButti K."/>
            <person name="Lindquist E.A."/>
            <person name="Lipzen A."/>
            <person name="Lundell T."/>
            <person name="Morin E."/>
            <person name="Murat C."/>
            <person name="Riley R."/>
            <person name="Ohm R."/>
            <person name="Sun H."/>
            <person name="Tunlid A."/>
            <person name="Henrissat B."/>
            <person name="Grigoriev I.V."/>
            <person name="Hibbett D.S."/>
            <person name="Martin F."/>
        </authorList>
    </citation>
    <scope>NUCLEOTIDE SEQUENCE [LARGE SCALE GENOMIC DNA]</scope>
    <source>
        <strain evidence="4 5">Koide BX008</strain>
    </source>
</reference>
<dbReference type="AlphaFoldDB" id="A0A0C2XL33"/>
<keyword evidence="3" id="KW-0949">S-adenosyl-L-methionine</keyword>
<accession>A0A0C2XL33</accession>
<sequence length="328" mass="37662">MSQDSLPSDVSYVGDNDSNYFRTVYGRSLNILNPIYSLPVDQDEIKRFELHHRMLQFVFHGKNYVGPVRRALQFGQRRRVLDLGTGAGHWAIDIADEFPGAEVVGIDLAPIQPRSVPPNCTFELCDLDQSNIPYPDDHFDFVHARSMHFGIRNYPRLLREIVRVLRPGGLVLLVEPSLTPNITTNGEISVLRQDQPILHGWYTLWRTHRECLRRQGIDVTVPQRLPVLLAATQAFENIVTHDGNIPVGFWPQGWHHAEDEQQLTVGQLQWLDYDLFIPALRPFLLLSGIPESNVDRIITEAQRDLYYPAAPLYALVHVVYAEKRHDHR</sequence>
<evidence type="ECO:0000313" key="4">
    <source>
        <dbReference type="EMBL" id="KIL69803.1"/>
    </source>
</evidence>
<dbReference type="Pfam" id="PF13489">
    <property type="entry name" value="Methyltransf_23"/>
    <property type="match status" value="1"/>
</dbReference>
<evidence type="ECO:0000256" key="3">
    <source>
        <dbReference type="ARBA" id="ARBA00022691"/>
    </source>
</evidence>
<dbReference type="OrthoDB" id="2013972at2759"/>
<dbReference type="EMBL" id="KN818225">
    <property type="protein sequence ID" value="KIL69803.1"/>
    <property type="molecule type" value="Genomic_DNA"/>
</dbReference>
<dbReference type="InterPro" id="IPR023576">
    <property type="entry name" value="UbiE/COQ5_MeTrFase_CS"/>
</dbReference>
<dbReference type="InterPro" id="IPR029063">
    <property type="entry name" value="SAM-dependent_MTases_sf"/>
</dbReference>
<name>A0A0C2XL33_AMAMK</name>
<dbReference type="Gene3D" id="3.40.50.150">
    <property type="entry name" value="Vaccinia Virus protein VP39"/>
    <property type="match status" value="1"/>
</dbReference>
<dbReference type="GO" id="GO:0008168">
    <property type="term" value="F:methyltransferase activity"/>
    <property type="evidence" value="ECO:0007669"/>
    <property type="project" value="UniProtKB-KW"/>
</dbReference>
<dbReference type="SUPFAM" id="SSF53335">
    <property type="entry name" value="S-adenosyl-L-methionine-dependent methyltransferases"/>
    <property type="match status" value="1"/>
</dbReference>
<proteinExistence type="predicted"/>
<evidence type="ECO:0000313" key="5">
    <source>
        <dbReference type="Proteomes" id="UP000054549"/>
    </source>
</evidence>
<dbReference type="STRING" id="946122.A0A0C2XL33"/>
<dbReference type="PROSITE" id="PS01184">
    <property type="entry name" value="UBIE_2"/>
    <property type="match status" value="1"/>
</dbReference>
<dbReference type="HOGENOM" id="CLU_010595_5_2_1"/>
<evidence type="ECO:0000256" key="2">
    <source>
        <dbReference type="ARBA" id="ARBA00022679"/>
    </source>
</evidence>